<name>A0A1E5GAS5_9ENTE</name>
<keyword evidence="2" id="KW-0732">Signal</keyword>
<dbReference type="OrthoDB" id="2339326at2"/>
<evidence type="ECO:0000256" key="1">
    <source>
        <dbReference type="SAM" id="MobiDB-lite"/>
    </source>
</evidence>
<proteinExistence type="predicted"/>
<dbReference type="Proteomes" id="UP000095094">
    <property type="component" value="Unassembled WGS sequence"/>
</dbReference>
<organism evidence="4 5">
    <name type="scientific">Enterococcus termitis</name>
    <dbReference type="NCBI Taxonomy" id="332950"/>
    <lineage>
        <taxon>Bacteria</taxon>
        <taxon>Bacillati</taxon>
        <taxon>Bacillota</taxon>
        <taxon>Bacilli</taxon>
        <taxon>Lactobacillales</taxon>
        <taxon>Enterococcaceae</taxon>
        <taxon>Enterococcus</taxon>
    </lineage>
</organism>
<protein>
    <recommendedName>
        <fullName evidence="3">WxL domain-containing protein</fullName>
    </recommendedName>
</protein>
<dbReference type="Pfam" id="PF13731">
    <property type="entry name" value="WxL"/>
    <property type="match status" value="1"/>
</dbReference>
<evidence type="ECO:0000313" key="5">
    <source>
        <dbReference type="Proteomes" id="UP000095094"/>
    </source>
</evidence>
<feature type="compositionally biased region" description="Low complexity" evidence="1">
    <location>
        <begin position="48"/>
        <end position="61"/>
    </location>
</feature>
<reference evidence="5" key="1">
    <citation type="submission" date="2016-09" db="EMBL/GenBank/DDBJ databases">
        <authorList>
            <person name="Gulvik C.A."/>
        </authorList>
    </citation>
    <scope>NUCLEOTIDE SEQUENCE [LARGE SCALE GENOMIC DNA]</scope>
    <source>
        <strain evidence="5">LMG 8895</strain>
    </source>
</reference>
<accession>A0A1E5GAS5</accession>
<feature type="region of interest" description="Disordered" evidence="1">
    <location>
        <begin position="48"/>
        <end position="77"/>
    </location>
</feature>
<feature type="chain" id="PRO_5009177221" description="WxL domain-containing protein" evidence="2">
    <location>
        <begin position="28"/>
        <end position="237"/>
    </location>
</feature>
<dbReference type="EMBL" id="MIJY01000044">
    <property type="protein sequence ID" value="OEG09789.1"/>
    <property type="molecule type" value="Genomic_DNA"/>
</dbReference>
<dbReference type="RefSeq" id="WP_069664542.1">
    <property type="nucleotide sequence ID" value="NZ_JBHUJJ010000001.1"/>
</dbReference>
<comment type="caution">
    <text evidence="4">The sequence shown here is derived from an EMBL/GenBank/DDBJ whole genome shotgun (WGS) entry which is preliminary data.</text>
</comment>
<keyword evidence="5" id="KW-1185">Reference proteome</keyword>
<dbReference type="AlphaFoldDB" id="A0A1E5GAS5"/>
<evidence type="ECO:0000259" key="3">
    <source>
        <dbReference type="Pfam" id="PF13731"/>
    </source>
</evidence>
<feature type="signal peptide" evidence="2">
    <location>
        <begin position="1"/>
        <end position="27"/>
    </location>
</feature>
<evidence type="ECO:0000256" key="2">
    <source>
        <dbReference type="SAM" id="SignalP"/>
    </source>
</evidence>
<feature type="domain" description="WxL" evidence="3">
    <location>
        <begin position="31"/>
        <end position="234"/>
    </location>
</feature>
<sequence>MKTKQRLFLGMAVLIAGGTLIGNNVWAEDGGQTNSDAVLRYEKNLSIVEPVDPTDPPTVIDPGEEKPGTEGPLSIDYASDWNFSSHESSNKDENYYARKDVVYTITGAEKEVPNFFQVTDNSGKNAGWTLYIQQNGQFKTESSSLKGAQVVLQEPEIFTLGDGDEPVAKGMIQLDPDGQLSPLLVASKDHGTGTWIGTFGNEEDAEKSIQLKVPGNVAKEEGRYTTSFTWTLATGEI</sequence>
<dbReference type="InterPro" id="IPR027994">
    <property type="entry name" value="WxL_dom"/>
</dbReference>
<evidence type="ECO:0000313" key="4">
    <source>
        <dbReference type="EMBL" id="OEG09789.1"/>
    </source>
</evidence>
<gene>
    <name evidence="4" type="ORF">BCR25_09785</name>
</gene>